<dbReference type="SUPFAM" id="SSF51430">
    <property type="entry name" value="NAD(P)-linked oxidoreductase"/>
    <property type="match status" value="1"/>
</dbReference>
<organism evidence="3 4">
    <name type="scientific">Diploscapter pachys</name>
    <dbReference type="NCBI Taxonomy" id="2018661"/>
    <lineage>
        <taxon>Eukaryota</taxon>
        <taxon>Metazoa</taxon>
        <taxon>Ecdysozoa</taxon>
        <taxon>Nematoda</taxon>
        <taxon>Chromadorea</taxon>
        <taxon>Rhabditida</taxon>
        <taxon>Rhabditina</taxon>
        <taxon>Rhabditomorpha</taxon>
        <taxon>Rhabditoidea</taxon>
        <taxon>Rhabditidae</taxon>
        <taxon>Diploscapter</taxon>
    </lineage>
</organism>
<protein>
    <recommendedName>
        <fullName evidence="2">NADP-dependent oxidoreductase domain-containing protein</fullName>
    </recommendedName>
</protein>
<dbReference type="InterPro" id="IPR020471">
    <property type="entry name" value="AKR"/>
</dbReference>
<dbReference type="CDD" id="cd19163">
    <property type="entry name" value="AKR_galDH"/>
    <property type="match status" value="1"/>
</dbReference>
<dbReference type="FunFam" id="3.20.20.100:FF:000011">
    <property type="entry name" value="Aldo/keto reductase"/>
    <property type="match status" value="1"/>
</dbReference>
<dbReference type="SUPFAM" id="SSF53335">
    <property type="entry name" value="S-adenosyl-L-methionine-dependent methyltransferases"/>
    <property type="match status" value="1"/>
</dbReference>
<evidence type="ECO:0000313" key="4">
    <source>
        <dbReference type="Proteomes" id="UP000218231"/>
    </source>
</evidence>
<dbReference type="STRING" id="2018661.A0A2A2J3Z6"/>
<dbReference type="InterPro" id="IPR029063">
    <property type="entry name" value="SAM-dependent_MTases_sf"/>
</dbReference>
<dbReference type="InterPro" id="IPR023210">
    <property type="entry name" value="NADP_OxRdtase_dom"/>
</dbReference>
<feature type="domain" description="NADP-dependent oxidoreductase" evidence="2">
    <location>
        <begin position="681"/>
        <end position="955"/>
    </location>
</feature>
<dbReference type="GO" id="GO:0006361">
    <property type="term" value="P:transcription initiation at RNA polymerase I promoter"/>
    <property type="evidence" value="ECO:0007669"/>
    <property type="project" value="InterPro"/>
</dbReference>
<dbReference type="InterPro" id="IPR036812">
    <property type="entry name" value="NAD(P)_OxRdtase_dom_sf"/>
</dbReference>
<accession>A0A2A2J3Z6</accession>
<gene>
    <name evidence="3" type="ORF">WR25_01289</name>
</gene>
<evidence type="ECO:0000313" key="3">
    <source>
        <dbReference type="EMBL" id="PAV56212.1"/>
    </source>
</evidence>
<dbReference type="InterPro" id="IPR044479">
    <property type="entry name" value="LGALDH-like"/>
</dbReference>
<dbReference type="AlphaFoldDB" id="A0A2A2J3Z6"/>
<dbReference type="OrthoDB" id="48988at2759"/>
<feature type="region of interest" description="Disordered" evidence="1">
    <location>
        <begin position="1"/>
        <end position="23"/>
    </location>
</feature>
<name>A0A2A2J3Z6_9BILA</name>
<dbReference type="PANTHER" id="PTHR42686:SF1">
    <property type="entry name" value="GH17980P-RELATED"/>
    <property type="match status" value="1"/>
</dbReference>
<dbReference type="PANTHER" id="PTHR42686">
    <property type="entry name" value="GH17980P-RELATED"/>
    <property type="match status" value="1"/>
</dbReference>
<dbReference type="Gene3D" id="3.20.20.100">
    <property type="entry name" value="NADP-dependent oxidoreductase domain"/>
    <property type="match status" value="1"/>
</dbReference>
<keyword evidence="4" id="KW-1185">Reference proteome</keyword>
<dbReference type="GO" id="GO:0001181">
    <property type="term" value="F:RNA polymerase I general transcription initiation factor activity"/>
    <property type="evidence" value="ECO:0007669"/>
    <property type="project" value="InterPro"/>
</dbReference>
<sequence>MQIKEEPAADAPSTSRPAKQTTPNITGKEVLKSFLEGDHAALLTYAKICNAIGILDKMQESARVQLLEQFFDCTDLAADDRCDQLVSCFAQLSWHLVPPSILSKFRNMLIELAIRHVHHTEKIFRCALQHFCPVVLKQDENSGNQRELTEADQRNYYKMAHHIITAVLKCQPTSTKNLLRCAQSALPHRMSASEKLRAYIRNAIQLAEKVPQLKRDVWMMVIEEIVTIDNFSTHSVEETSDTTSMGVPSIFAMDEEIEESNENEKEKQHSKSVDLLDSIISDIIFYIAKVHGVEDETKQFDSSWLSFVISSPSEVFPLFLSLLESHCLMSVHLHYVPFIWLYLGSLNKDYLSNLCDSLWSVVMRPSRVQSDMKKSHGAAAYLASFLARAKYANAKYAFHWIKKISGWLVQYVDECGPVNMGIGIRHGTFYALSQALFIIFSFRYKEFVKNEDQMEELKRLSLGRIIHSPLDPFKHINRHVALCFSAISRSLQLVYCCHLVPSEQQTEIQRSFEDMFPLDDSCSLSVSGAVIHRLLRKFAPLAEDVHAVRSAIEKAQNSQIEDATFDYLDEDEDVQMDVVDVLSFPCTRMQSHTFTRRNRGAASICLNGSVSHNRIYQDQQPSTSRHIPRSTSLAPVIDRRNGGIRDPALPPTYHPRFHDEISVRRMPHTRIPGTDLVISKIAFGSAPISGMFGNVTDSITEIIETALRLGINYIDTAYWYGQSRSELILGKVLAKIPRKAYYISTKVGRFELDYARTFDFRADKILESLTNSLMRLKLTYIDICYIQIHDTDFAPNESIILYETLQALEMAKHCGKIRYIGLTGYPLPKLASVIAASPVRIDVVMTYCHGSLNDNSLGQHTAFFRSKNVGVINSGALSWGLLTEKGPPPWHPANENIKDTCLAAVQYCASKKMDISRFALEYAINFPHTICCVVGMDCVQQVRDNVELACNCALTELENRVRDRVMRRYLDLLENQGWEGVNVEQYWKRLKKLGLTALATHRMPLEFRGLRYLSEKEIDENLAAEKYSESPELADISKSDLTPSVYEGGLKVWECALDLCNYVEQEKDALSGKTVLELGCGAGLPALMALKLGAPKAVFQDYNRFVLECFTKKNVELNGISQERVEFVGGPWSETKNLVEEKSFDFILTTETIYSEDHYGTLLDLFNYALADSGIILLAAKTYYFGVGGSVAAFLDATTKHAKFDHKIIKNIDEGVPRQIVELRRK</sequence>
<dbReference type="Pfam" id="PF05327">
    <property type="entry name" value="RRN3"/>
    <property type="match status" value="1"/>
</dbReference>
<dbReference type="Pfam" id="PF00248">
    <property type="entry name" value="Aldo_ket_red"/>
    <property type="match status" value="1"/>
</dbReference>
<dbReference type="Proteomes" id="UP000218231">
    <property type="component" value="Unassembled WGS sequence"/>
</dbReference>
<dbReference type="CDD" id="cd02440">
    <property type="entry name" value="AdoMet_MTases"/>
    <property type="match status" value="1"/>
</dbReference>
<feature type="compositionally biased region" description="Polar residues" evidence="1">
    <location>
        <begin position="12"/>
        <end position="23"/>
    </location>
</feature>
<dbReference type="Pfam" id="PF10294">
    <property type="entry name" value="Methyltransf_16"/>
    <property type="match status" value="1"/>
</dbReference>
<dbReference type="GO" id="GO:0005829">
    <property type="term" value="C:cytosol"/>
    <property type="evidence" value="ECO:0007669"/>
    <property type="project" value="TreeGrafter"/>
</dbReference>
<evidence type="ECO:0000256" key="1">
    <source>
        <dbReference type="SAM" id="MobiDB-lite"/>
    </source>
</evidence>
<dbReference type="InterPro" id="IPR019410">
    <property type="entry name" value="Methyltransf_16"/>
</dbReference>
<dbReference type="Gene3D" id="3.40.50.150">
    <property type="entry name" value="Vaccinia Virus protein VP39"/>
    <property type="match status" value="1"/>
</dbReference>
<proteinExistence type="predicted"/>
<dbReference type="GO" id="GO:0010349">
    <property type="term" value="F:L-galactose dehydrogenase activity"/>
    <property type="evidence" value="ECO:0007669"/>
    <property type="project" value="InterPro"/>
</dbReference>
<reference evidence="3 4" key="1">
    <citation type="journal article" date="2017" name="Curr. Biol.">
        <title>Genome architecture and evolution of a unichromosomal asexual nematode.</title>
        <authorList>
            <person name="Fradin H."/>
            <person name="Zegar C."/>
            <person name="Gutwein M."/>
            <person name="Lucas J."/>
            <person name="Kovtun M."/>
            <person name="Corcoran D."/>
            <person name="Baugh L.R."/>
            <person name="Kiontke K."/>
            <person name="Gunsalus K."/>
            <person name="Fitch D.H."/>
            <person name="Piano F."/>
        </authorList>
    </citation>
    <scope>NUCLEOTIDE SEQUENCE [LARGE SCALE GENOMIC DNA]</scope>
    <source>
        <strain evidence="3">PF1309</strain>
    </source>
</reference>
<comment type="caution">
    <text evidence="3">The sequence shown here is derived from an EMBL/GenBank/DDBJ whole genome shotgun (WGS) entry which is preliminary data.</text>
</comment>
<dbReference type="EMBL" id="LIAE01010711">
    <property type="protein sequence ID" value="PAV56212.1"/>
    <property type="molecule type" value="Genomic_DNA"/>
</dbReference>
<dbReference type="InterPro" id="IPR007991">
    <property type="entry name" value="RNA_pol_I_trans_ini_fac_RRN3"/>
</dbReference>
<evidence type="ECO:0000259" key="2">
    <source>
        <dbReference type="Pfam" id="PF00248"/>
    </source>
</evidence>